<proteinExistence type="predicted"/>
<dbReference type="Proteomes" id="UP001139103">
    <property type="component" value="Unassembled WGS sequence"/>
</dbReference>
<reference evidence="2" key="1">
    <citation type="submission" date="2021-11" db="EMBL/GenBank/DDBJ databases">
        <title>Genome sequence.</title>
        <authorList>
            <person name="Sun Q."/>
        </authorList>
    </citation>
    <scope>NUCLEOTIDE SEQUENCE</scope>
    <source>
        <strain evidence="2">JC732</strain>
    </source>
</reference>
<dbReference type="RefSeq" id="WP_230218115.1">
    <property type="nucleotide sequence ID" value="NZ_JAJKFT010000004.1"/>
</dbReference>
<name>A0A9X1SJ42_9BACT</name>
<evidence type="ECO:0008006" key="4">
    <source>
        <dbReference type="Google" id="ProtNLM"/>
    </source>
</evidence>
<keyword evidence="1" id="KW-0732">Signal</keyword>
<accession>A0A9X1SJ42</accession>
<sequence length="134" mass="13632">MKQLIHLALILPLTAWCFGCNQNGAALAPTSGTVTADGKPVNGGTITFIPAVEGKPSSGAIQSDGTFKMTTYKDGDGVVIGSGTISFSPPPVTIPEDLKPGQSLPTAPYSGYKPAAPNVTIVSGSNTLTVELTK</sequence>
<dbReference type="AlphaFoldDB" id="A0A9X1SJ42"/>
<comment type="caution">
    <text evidence="2">The sequence shown here is derived from an EMBL/GenBank/DDBJ whole genome shotgun (WGS) entry which is preliminary data.</text>
</comment>
<feature type="chain" id="PRO_5040911689" description="Carboxypeptidase regulatory-like domain-containing protein" evidence="1">
    <location>
        <begin position="18"/>
        <end position="134"/>
    </location>
</feature>
<keyword evidence="3" id="KW-1185">Reference proteome</keyword>
<protein>
    <recommendedName>
        <fullName evidence="4">Carboxypeptidase regulatory-like domain-containing protein</fullName>
    </recommendedName>
</protein>
<evidence type="ECO:0000313" key="3">
    <source>
        <dbReference type="Proteomes" id="UP001139103"/>
    </source>
</evidence>
<organism evidence="2 3">
    <name type="scientific">Blastopirellula sediminis</name>
    <dbReference type="NCBI Taxonomy" id="2894196"/>
    <lineage>
        <taxon>Bacteria</taxon>
        <taxon>Pseudomonadati</taxon>
        <taxon>Planctomycetota</taxon>
        <taxon>Planctomycetia</taxon>
        <taxon>Pirellulales</taxon>
        <taxon>Pirellulaceae</taxon>
        <taxon>Blastopirellula</taxon>
    </lineage>
</organism>
<evidence type="ECO:0000313" key="2">
    <source>
        <dbReference type="EMBL" id="MCC9628679.1"/>
    </source>
</evidence>
<feature type="signal peptide" evidence="1">
    <location>
        <begin position="1"/>
        <end position="17"/>
    </location>
</feature>
<evidence type="ECO:0000256" key="1">
    <source>
        <dbReference type="SAM" id="SignalP"/>
    </source>
</evidence>
<dbReference type="EMBL" id="JAJKFT010000004">
    <property type="protein sequence ID" value="MCC9628679.1"/>
    <property type="molecule type" value="Genomic_DNA"/>
</dbReference>
<gene>
    <name evidence="2" type="ORF">LOC68_09740</name>
</gene>